<keyword evidence="1" id="KW-0472">Membrane</keyword>
<dbReference type="GO" id="GO:0034220">
    <property type="term" value="P:monoatomic ion transmembrane transport"/>
    <property type="evidence" value="ECO:0007669"/>
    <property type="project" value="UniProtKB-KW"/>
</dbReference>
<feature type="transmembrane region" description="Helical" evidence="1">
    <location>
        <begin position="118"/>
        <end position="136"/>
    </location>
</feature>
<proteinExistence type="predicted"/>
<keyword evidence="3" id="KW-0813">Transport</keyword>
<keyword evidence="3" id="KW-0406">Ion transport</keyword>
<sequence>MAETRPPSGRIRLLRNAAAVICALLLYYNVPVARRPDGALMGGVSATVAFLVGVIGLLWLVTRQIRRYLAAPEGAGQQVDGILLLLMVVIVFFAQFYFRLEIHDPSQFDGLSTRTDALYYTIVTLGTVGFGDVYAVGQGARIAVMIQIVFDLIVIGTLLAVMTSSIVRARGEIGRRDRRTQQEDTSGGEP</sequence>
<dbReference type="Pfam" id="PF07885">
    <property type="entry name" value="Ion_trans_2"/>
    <property type="match status" value="1"/>
</dbReference>
<protein>
    <submittedName>
        <fullName evidence="3">Two pore domain potassium channel family protein</fullName>
    </submittedName>
</protein>
<dbReference type="EMBL" id="JADLQN010000001">
    <property type="protein sequence ID" value="MBF6355536.1"/>
    <property type="molecule type" value="Genomic_DNA"/>
</dbReference>
<name>A0ABS0DAN7_9NOCA</name>
<keyword evidence="1" id="KW-1133">Transmembrane helix</keyword>
<gene>
    <name evidence="3" type="ORF">IU449_13450</name>
</gene>
<evidence type="ECO:0000259" key="2">
    <source>
        <dbReference type="Pfam" id="PF07885"/>
    </source>
</evidence>
<dbReference type="SUPFAM" id="SSF81324">
    <property type="entry name" value="Voltage-gated potassium channels"/>
    <property type="match status" value="1"/>
</dbReference>
<accession>A0ABS0DAN7</accession>
<dbReference type="Gene3D" id="1.10.287.70">
    <property type="match status" value="1"/>
</dbReference>
<feature type="domain" description="Potassium channel" evidence="2">
    <location>
        <begin position="86"/>
        <end position="166"/>
    </location>
</feature>
<comment type="caution">
    <text evidence="3">The sequence shown here is derived from an EMBL/GenBank/DDBJ whole genome shotgun (WGS) entry which is preliminary data.</text>
</comment>
<dbReference type="RefSeq" id="WP_195002105.1">
    <property type="nucleotide sequence ID" value="NZ_JADLQN010000001.1"/>
</dbReference>
<dbReference type="InterPro" id="IPR013099">
    <property type="entry name" value="K_chnl_dom"/>
</dbReference>
<feature type="transmembrane region" description="Helical" evidence="1">
    <location>
        <begin position="40"/>
        <end position="61"/>
    </location>
</feature>
<feature type="transmembrane region" description="Helical" evidence="1">
    <location>
        <begin position="81"/>
        <end position="98"/>
    </location>
</feature>
<keyword evidence="1" id="KW-0812">Transmembrane</keyword>
<evidence type="ECO:0000313" key="3">
    <source>
        <dbReference type="EMBL" id="MBF6355536.1"/>
    </source>
</evidence>
<reference evidence="3 4" key="1">
    <citation type="submission" date="2020-10" db="EMBL/GenBank/DDBJ databases">
        <title>Identification of Nocardia species via Next-generation sequencing and recognition of intraspecies genetic diversity.</title>
        <authorList>
            <person name="Li P."/>
            <person name="Li P."/>
            <person name="Lu B."/>
        </authorList>
    </citation>
    <scope>NUCLEOTIDE SEQUENCE [LARGE SCALE GENOMIC DNA]</scope>
    <source>
        <strain evidence="3 4">BJ06-0143</strain>
    </source>
</reference>
<feature type="transmembrane region" description="Helical" evidence="1">
    <location>
        <begin position="148"/>
        <end position="167"/>
    </location>
</feature>
<feature type="transmembrane region" description="Helical" evidence="1">
    <location>
        <begin position="12"/>
        <end position="28"/>
    </location>
</feature>
<keyword evidence="3" id="KW-0407">Ion channel</keyword>
<keyword evidence="4" id="KW-1185">Reference proteome</keyword>
<dbReference type="Proteomes" id="UP000707731">
    <property type="component" value="Unassembled WGS sequence"/>
</dbReference>
<evidence type="ECO:0000313" key="4">
    <source>
        <dbReference type="Proteomes" id="UP000707731"/>
    </source>
</evidence>
<evidence type="ECO:0000256" key="1">
    <source>
        <dbReference type="SAM" id="Phobius"/>
    </source>
</evidence>
<organism evidence="3 4">
    <name type="scientific">Nocardia higoensis</name>
    <dbReference type="NCBI Taxonomy" id="228599"/>
    <lineage>
        <taxon>Bacteria</taxon>
        <taxon>Bacillati</taxon>
        <taxon>Actinomycetota</taxon>
        <taxon>Actinomycetes</taxon>
        <taxon>Mycobacteriales</taxon>
        <taxon>Nocardiaceae</taxon>
        <taxon>Nocardia</taxon>
    </lineage>
</organism>